<dbReference type="PANTHER" id="PTHR10795">
    <property type="entry name" value="PROPROTEIN CONVERTASE SUBTILISIN/KEXIN"/>
    <property type="match status" value="1"/>
</dbReference>
<comment type="caution">
    <text evidence="3">Lacks conserved residue(s) required for the propagation of feature annotation.</text>
</comment>
<dbReference type="AlphaFoldDB" id="A0A835PMV1"/>
<sequence>MACPHASGITALVRAAHPSWSPAAVRSAIMTTTNVFDNHGKPITDGATTAGIFSMGAGHINPTKAIDPGLCTTSPQRLHRPSMLSGIHEIRDVRHHPPRGGLRPGGGTEQGFRPQLPLNRGGVQEGKECGGGQGDSDQRRRGELDLRRAGEVTGRVKVTVVPNRLSFARMEERRTYKAWFVSRKRTTNADEYGEGELKWEHSWKRSYRVRSPVVVKWAA</sequence>
<dbReference type="SUPFAM" id="SSF52743">
    <property type="entry name" value="Subtilisin-like"/>
    <property type="match status" value="1"/>
</dbReference>
<evidence type="ECO:0000313" key="8">
    <source>
        <dbReference type="Proteomes" id="UP000639772"/>
    </source>
</evidence>
<comment type="caution">
    <text evidence="7">The sequence shown here is derived from an EMBL/GenBank/DDBJ whole genome shotgun (WGS) entry which is preliminary data.</text>
</comment>
<feature type="region of interest" description="Disordered" evidence="4">
    <location>
        <begin position="91"/>
        <end position="142"/>
    </location>
</feature>
<evidence type="ECO:0000256" key="4">
    <source>
        <dbReference type="SAM" id="MobiDB-lite"/>
    </source>
</evidence>
<evidence type="ECO:0000256" key="1">
    <source>
        <dbReference type="ARBA" id="ARBA00011073"/>
    </source>
</evidence>
<feature type="domain" description="Peptidase S8/S53" evidence="5">
    <location>
        <begin position="1"/>
        <end position="39"/>
    </location>
</feature>
<dbReference type="InterPro" id="IPR036852">
    <property type="entry name" value="Peptidase_S8/S53_dom_sf"/>
</dbReference>
<comment type="similarity">
    <text evidence="1 3">Belongs to the peptidase S8 family.</text>
</comment>
<evidence type="ECO:0000259" key="6">
    <source>
        <dbReference type="Pfam" id="PF17766"/>
    </source>
</evidence>
<dbReference type="Pfam" id="PF00082">
    <property type="entry name" value="Peptidase_S8"/>
    <property type="match status" value="1"/>
</dbReference>
<keyword evidence="2" id="KW-0732">Signal</keyword>
<organism evidence="7 8">
    <name type="scientific">Vanilla planifolia</name>
    <name type="common">Vanilla</name>
    <dbReference type="NCBI Taxonomy" id="51239"/>
    <lineage>
        <taxon>Eukaryota</taxon>
        <taxon>Viridiplantae</taxon>
        <taxon>Streptophyta</taxon>
        <taxon>Embryophyta</taxon>
        <taxon>Tracheophyta</taxon>
        <taxon>Spermatophyta</taxon>
        <taxon>Magnoliopsida</taxon>
        <taxon>Liliopsida</taxon>
        <taxon>Asparagales</taxon>
        <taxon>Orchidaceae</taxon>
        <taxon>Vanilloideae</taxon>
        <taxon>Vanilleae</taxon>
        <taxon>Vanilla</taxon>
    </lineage>
</organism>
<protein>
    <submittedName>
        <fullName evidence="7">Uncharacterized protein</fullName>
    </submittedName>
</protein>
<dbReference type="InterPro" id="IPR045051">
    <property type="entry name" value="SBT"/>
</dbReference>
<dbReference type="OrthoDB" id="206201at2759"/>
<feature type="domain" description="Subtilisin-like protease fibronectin type-III" evidence="6">
    <location>
        <begin position="155"/>
        <end position="215"/>
    </location>
</feature>
<dbReference type="GO" id="GO:0006508">
    <property type="term" value="P:proteolysis"/>
    <property type="evidence" value="ECO:0007669"/>
    <property type="project" value="InterPro"/>
</dbReference>
<dbReference type="Proteomes" id="UP000639772">
    <property type="component" value="Unassembled WGS sequence"/>
</dbReference>
<evidence type="ECO:0000256" key="2">
    <source>
        <dbReference type="ARBA" id="ARBA00022729"/>
    </source>
</evidence>
<dbReference type="InterPro" id="IPR041469">
    <property type="entry name" value="Subtilisin-like_FN3"/>
</dbReference>
<dbReference type="Pfam" id="PF17766">
    <property type="entry name" value="fn3_6"/>
    <property type="match status" value="1"/>
</dbReference>
<evidence type="ECO:0000313" key="7">
    <source>
        <dbReference type="EMBL" id="KAG0454427.1"/>
    </source>
</evidence>
<evidence type="ECO:0000259" key="5">
    <source>
        <dbReference type="Pfam" id="PF00082"/>
    </source>
</evidence>
<dbReference type="PROSITE" id="PS51892">
    <property type="entry name" value="SUBTILASE"/>
    <property type="match status" value="1"/>
</dbReference>
<gene>
    <name evidence="7" type="ORF">HPP92_025731</name>
</gene>
<dbReference type="Gene3D" id="2.60.40.2310">
    <property type="match status" value="1"/>
</dbReference>
<dbReference type="InterPro" id="IPR000209">
    <property type="entry name" value="Peptidase_S8/S53_dom"/>
</dbReference>
<evidence type="ECO:0000256" key="3">
    <source>
        <dbReference type="PROSITE-ProRule" id="PRU01240"/>
    </source>
</evidence>
<accession>A0A835PMV1</accession>
<dbReference type="GO" id="GO:0004252">
    <property type="term" value="F:serine-type endopeptidase activity"/>
    <property type="evidence" value="ECO:0007669"/>
    <property type="project" value="InterPro"/>
</dbReference>
<dbReference type="EMBL" id="JADCNM010000014">
    <property type="protein sequence ID" value="KAG0454427.1"/>
    <property type="molecule type" value="Genomic_DNA"/>
</dbReference>
<name>A0A835PMV1_VANPL</name>
<dbReference type="Gene3D" id="3.40.50.200">
    <property type="entry name" value="Peptidase S8/S53 domain"/>
    <property type="match status" value="1"/>
</dbReference>
<reference evidence="7 8" key="1">
    <citation type="journal article" date="2020" name="Nat. Food">
        <title>A phased Vanilla planifolia genome enables genetic improvement of flavour and production.</title>
        <authorList>
            <person name="Hasing T."/>
            <person name="Tang H."/>
            <person name="Brym M."/>
            <person name="Khazi F."/>
            <person name="Huang T."/>
            <person name="Chambers A.H."/>
        </authorList>
    </citation>
    <scope>NUCLEOTIDE SEQUENCE [LARGE SCALE GENOMIC DNA]</scope>
    <source>
        <tissue evidence="7">Leaf</tissue>
    </source>
</reference>
<proteinExistence type="inferred from homology"/>